<sequence>MNLIFKEDKQISGKLCKAYLENWDFSRNNGSYAKGEDFLSIHWEIAESSPDEVRFHVEAPTHSIDNELNLIKSKIIILLLSKLIEIKNRINIGELKSGSRLTKIDINKSTEVFKIILDQKNIMSTAKENIDQVNSKVEDIINNVIEKFSLDIKNNGMGSTL</sequence>
<reference evidence="1" key="1">
    <citation type="submission" date="2016-05" db="EMBL/GenBank/DDBJ databases">
        <title>Microbial solvent formation.</title>
        <authorList>
            <person name="Poehlein A."/>
            <person name="Montoya Solano J.D."/>
            <person name="Flitsch S."/>
            <person name="Krabben P."/>
            <person name="Duerre P."/>
            <person name="Daniel R."/>
        </authorList>
    </citation>
    <scope>NUCLEOTIDE SEQUENCE [LARGE SCALE GENOMIC DNA]</scope>
    <source>
        <strain evidence="1">L1-8</strain>
    </source>
</reference>
<dbReference type="Proteomes" id="UP000191154">
    <property type="component" value="Unassembled WGS sequence"/>
</dbReference>
<dbReference type="RefSeq" id="WP_077867503.1">
    <property type="nucleotide sequence ID" value="NZ_LZYZ01000012.1"/>
</dbReference>
<gene>
    <name evidence="1" type="ORF">CLOSAC_45550</name>
</gene>
<proteinExistence type="predicted"/>
<comment type="caution">
    <text evidence="1">The sequence shown here is derived from an EMBL/GenBank/DDBJ whole genome shotgun (WGS) entry which is preliminary data.</text>
</comment>
<organism evidence="1">
    <name type="scientific">Clostridium saccharobutylicum</name>
    <dbReference type="NCBI Taxonomy" id="169679"/>
    <lineage>
        <taxon>Bacteria</taxon>
        <taxon>Bacillati</taxon>
        <taxon>Bacillota</taxon>
        <taxon>Clostridia</taxon>
        <taxon>Eubacteriales</taxon>
        <taxon>Clostridiaceae</taxon>
        <taxon>Clostridium</taxon>
    </lineage>
</organism>
<name>A0A1S8MNB7_CLOSA</name>
<evidence type="ECO:0000313" key="1">
    <source>
        <dbReference type="EMBL" id="OOM05686.1"/>
    </source>
</evidence>
<accession>A0A1S8MNB7</accession>
<dbReference type="AlphaFoldDB" id="A0A1S8MNB7"/>
<dbReference type="EMBL" id="LZYZ01000012">
    <property type="protein sequence ID" value="OOM05686.1"/>
    <property type="molecule type" value="Genomic_DNA"/>
</dbReference>
<protein>
    <submittedName>
        <fullName evidence="1">Uncharacterized protein</fullName>
    </submittedName>
</protein>